<feature type="transmembrane region" description="Helical" evidence="2">
    <location>
        <begin position="348"/>
        <end position="366"/>
    </location>
</feature>
<feature type="compositionally biased region" description="Polar residues" evidence="1">
    <location>
        <begin position="578"/>
        <end position="593"/>
    </location>
</feature>
<dbReference type="Gene3D" id="1.20.1070.10">
    <property type="entry name" value="Rhodopsin 7-helix transmembrane proteins"/>
    <property type="match status" value="1"/>
</dbReference>
<keyword evidence="2" id="KW-1133">Transmembrane helix</keyword>
<evidence type="ECO:0000256" key="2">
    <source>
        <dbReference type="SAM" id="Phobius"/>
    </source>
</evidence>
<evidence type="ECO:0000313" key="4">
    <source>
        <dbReference type="Proteomes" id="UP001194580"/>
    </source>
</evidence>
<dbReference type="EMBL" id="JAAAIL010000787">
    <property type="protein sequence ID" value="KAG0273178.1"/>
    <property type="molecule type" value="Genomic_DNA"/>
</dbReference>
<feature type="transmembrane region" description="Helical" evidence="2">
    <location>
        <begin position="193"/>
        <end position="218"/>
    </location>
</feature>
<keyword evidence="2" id="KW-0812">Transmembrane</keyword>
<dbReference type="PANTHER" id="PTHR31787">
    <property type="entry name" value="G-PROTEIN-COUPLED RECEPTOR GPCR FAMILY PROTEIN"/>
    <property type="match status" value="1"/>
</dbReference>
<feature type="transmembrane region" description="Helical" evidence="2">
    <location>
        <begin position="116"/>
        <end position="135"/>
    </location>
</feature>
<accession>A0AAD4DB33</accession>
<name>A0AAD4DB33_9FUNG</name>
<feature type="region of interest" description="Disordered" evidence="1">
    <location>
        <begin position="306"/>
        <end position="326"/>
    </location>
</feature>
<reference evidence="3" key="1">
    <citation type="journal article" date="2020" name="Fungal Divers.">
        <title>Resolving the Mortierellaceae phylogeny through synthesis of multi-gene phylogenetics and phylogenomics.</title>
        <authorList>
            <person name="Vandepol N."/>
            <person name="Liber J."/>
            <person name="Desiro A."/>
            <person name="Na H."/>
            <person name="Kennedy M."/>
            <person name="Barry K."/>
            <person name="Grigoriev I.V."/>
            <person name="Miller A.N."/>
            <person name="O'Donnell K."/>
            <person name="Stajich J.E."/>
            <person name="Bonito G."/>
        </authorList>
    </citation>
    <scope>NUCLEOTIDE SEQUENCE</scope>
    <source>
        <strain evidence="3">NRRL 28262</strain>
    </source>
</reference>
<feature type="compositionally biased region" description="Polar residues" evidence="1">
    <location>
        <begin position="306"/>
        <end position="325"/>
    </location>
</feature>
<feature type="region of interest" description="Disordered" evidence="1">
    <location>
        <begin position="572"/>
        <end position="593"/>
    </location>
</feature>
<keyword evidence="2" id="KW-0472">Membrane</keyword>
<feature type="transmembrane region" description="Helical" evidence="2">
    <location>
        <begin position="433"/>
        <end position="455"/>
    </location>
</feature>
<comment type="caution">
    <text evidence="3">The sequence shown here is derived from an EMBL/GenBank/DDBJ whole genome shotgun (WGS) entry which is preliminary data.</text>
</comment>
<dbReference type="AlphaFoldDB" id="A0AAD4DB33"/>
<dbReference type="InterPro" id="IPR050949">
    <property type="entry name" value="GPCR_Fz/Smo-like"/>
</dbReference>
<feature type="transmembrane region" description="Helical" evidence="2">
    <location>
        <begin position="267"/>
        <end position="294"/>
    </location>
</feature>
<feature type="region of interest" description="Disordered" evidence="1">
    <location>
        <begin position="490"/>
        <end position="526"/>
    </location>
</feature>
<evidence type="ECO:0000313" key="3">
    <source>
        <dbReference type="EMBL" id="KAG0273178.1"/>
    </source>
</evidence>
<keyword evidence="4" id="KW-1185">Reference proteome</keyword>
<feature type="transmembrane region" description="Helical" evidence="2">
    <location>
        <begin position="230"/>
        <end position="247"/>
    </location>
</feature>
<dbReference type="PANTHER" id="PTHR31787:SF3">
    <property type="entry name" value="FRIZZLED AND SMOOTHENED-LIKE PROTEIN H"/>
    <property type="match status" value="1"/>
</dbReference>
<dbReference type="Proteomes" id="UP001194580">
    <property type="component" value="Unassembled WGS sequence"/>
</dbReference>
<feature type="compositionally biased region" description="Polar residues" evidence="1">
    <location>
        <begin position="516"/>
        <end position="526"/>
    </location>
</feature>
<proteinExistence type="predicted"/>
<gene>
    <name evidence="3" type="ORF">BGZ95_010995</name>
</gene>
<evidence type="ECO:0008006" key="5">
    <source>
        <dbReference type="Google" id="ProtNLM"/>
    </source>
</evidence>
<organism evidence="3 4">
    <name type="scientific">Linnemannia exigua</name>
    <dbReference type="NCBI Taxonomy" id="604196"/>
    <lineage>
        <taxon>Eukaryota</taxon>
        <taxon>Fungi</taxon>
        <taxon>Fungi incertae sedis</taxon>
        <taxon>Mucoromycota</taxon>
        <taxon>Mortierellomycotina</taxon>
        <taxon>Mortierellomycetes</taxon>
        <taxon>Mortierellales</taxon>
        <taxon>Mortierellaceae</taxon>
        <taxon>Linnemannia</taxon>
    </lineage>
</organism>
<sequence>MANNPFSPLPHRQGHHHQFFYFFFASFGLLAALSSFPVVSSATTDLSSPAARNNYVAAAAYNVTSTTLAVCPPPLIPNIYSLTTLGCNGACCIPCPVSTAFYEPHKLESAYTTASIARVASTLSCLFLSICYLILPSRRKHPHLIVLVFVMLMIPWMALGTAWLFQKEELLCVSAYEIADMTNSWFCGLSGTLLPYMSLVILSLGALLITNLHLLTVYRSSLIQNSLGKLMILTFILPLGAIIPVVIKRQIMYPGFGSICFMGPDMAGAYFFLPLSIVACIGALLHLGTIAFMVKAAIVANSASSVGKSHSLSSNGHRSNDSMTPRQRRLQVARDVTLQLKQQWRPGLLAFWLLIMDTVYCLFYFFEAKKLLSVKPSTPWFQEWVSCLAAKVVESAQAGRISMTSPTSGQFVTAGEYAQRTCASIAAPFVPNFIWAAWSDLLPAIYGVTVLIIFGSKLELWQDLRDRLFGKRYIDGGKFIMGDLPKDNGDSNNVYDNNKHHRNENGPSIVGDSKNESSNIENPYGSQTNLAPVVRISLQKNCSTSAPAATLEPWNPSAWITISTDGNFIEALPRAASPQPSTSNIGNNDTKRF</sequence>
<feature type="transmembrane region" description="Helical" evidence="2">
    <location>
        <begin position="144"/>
        <end position="165"/>
    </location>
</feature>
<feature type="transmembrane region" description="Helical" evidence="2">
    <location>
        <begin position="20"/>
        <end position="39"/>
    </location>
</feature>
<evidence type="ECO:0000256" key="1">
    <source>
        <dbReference type="SAM" id="MobiDB-lite"/>
    </source>
</evidence>
<protein>
    <recommendedName>
        <fullName evidence="5">G-protein coupled receptors family 2 profile 2 domain-containing protein</fullName>
    </recommendedName>
</protein>